<feature type="coiled-coil region" evidence="3">
    <location>
        <begin position="116"/>
        <end position="192"/>
    </location>
</feature>
<feature type="compositionally biased region" description="Polar residues" evidence="4">
    <location>
        <begin position="81"/>
        <end position="93"/>
    </location>
</feature>
<evidence type="ECO:0000256" key="1">
    <source>
        <dbReference type="ARBA" id="ARBA00008275"/>
    </source>
</evidence>
<proteinExistence type="inferred from homology"/>
<feature type="region of interest" description="Disordered" evidence="4">
    <location>
        <begin position="51"/>
        <end position="109"/>
    </location>
</feature>
<reference evidence="5" key="1">
    <citation type="submission" date="2020-03" db="EMBL/GenBank/DDBJ databases">
        <title>Transcriptomic Profiling of the Digestive Tract of the Rat Flea, Xenopsylla cheopis, Following Blood Feeding and Infection with Yersinia pestis.</title>
        <authorList>
            <person name="Bland D.M."/>
            <person name="Martens C.A."/>
            <person name="Virtaneva K."/>
            <person name="Kanakabandi K."/>
            <person name="Long D."/>
            <person name="Rosenke R."/>
            <person name="Saturday G.A."/>
            <person name="Hoyt F.H."/>
            <person name="Bruno D.P."/>
            <person name="Ribeiro J.M.C."/>
            <person name="Hinnebusch J."/>
        </authorList>
    </citation>
    <scope>NUCLEOTIDE SEQUENCE</scope>
</reference>
<feature type="compositionally biased region" description="Basic and acidic residues" evidence="4">
    <location>
        <begin position="336"/>
        <end position="346"/>
    </location>
</feature>
<feature type="compositionally biased region" description="Basic and acidic residues" evidence="4">
    <location>
        <begin position="51"/>
        <end position="67"/>
    </location>
</feature>
<evidence type="ECO:0000313" key="5">
    <source>
        <dbReference type="EMBL" id="NOV47289.1"/>
    </source>
</evidence>
<evidence type="ECO:0000256" key="4">
    <source>
        <dbReference type="SAM" id="MobiDB-lite"/>
    </source>
</evidence>
<dbReference type="GO" id="GO:0006355">
    <property type="term" value="P:regulation of DNA-templated transcription"/>
    <property type="evidence" value="ECO:0007669"/>
    <property type="project" value="InterPro"/>
</dbReference>
<name>A0A6M2DLU5_XENCH</name>
<dbReference type="AlphaFoldDB" id="A0A6M2DLU5"/>
<keyword evidence="2 3" id="KW-0175">Coiled coil</keyword>
<accession>A0A6M2DLU5</accession>
<dbReference type="Pfam" id="PF09738">
    <property type="entry name" value="LRRFIP"/>
    <property type="match status" value="1"/>
</dbReference>
<evidence type="ECO:0000256" key="3">
    <source>
        <dbReference type="SAM" id="Coils"/>
    </source>
</evidence>
<feature type="compositionally biased region" description="Basic and acidic residues" evidence="4">
    <location>
        <begin position="99"/>
        <end position="109"/>
    </location>
</feature>
<dbReference type="Gene3D" id="1.20.5.4090">
    <property type="match status" value="1"/>
</dbReference>
<feature type="region of interest" description="Disordered" evidence="4">
    <location>
        <begin position="331"/>
        <end position="361"/>
    </location>
</feature>
<dbReference type="PANTHER" id="PTHR19212">
    <property type="entry name" value="LEUCINE RICH REPEAT IN FLII INTERACTING PROTEIN"/>
    <property type="match status" value="1"/>
</dbReference>
<protein>
    <submittedName>
        <fullName evidence="5">Putative lrrfip family</fullName>
    </submittedName>
</protein>
<dbReference type="EMBL" id="GIIL01003563">
    <property type="protein sequence ID" value="NOV47289.1"/>
    <property type="molecule type" value="Transcribed_RNA"/>
</dbReference>
<evidence type="ECO:0000256" key="2">
    <source>
        <dbReference type="ARBA" id="ARBA00023054"/>
    </source>
</evidence>
<dbReference type="InterPro" id="IPR019139">
    <property type="entry name" value="LRRFIP1/2"/>
</dbReference>
<comment type="similarity">
    <text evidence="1">Belongs to the LRRFIP family.</text>
</comment>
<sequence>MDSSGVGGRRRTVPRCSAEDQALDQIAKEAEARLAARRQARVEAREIRMRELERAQKDQDETADRAYDMQSANDPILRGNRSINSSINKSHGNSLSSRRSSEDSLEDGQRDAWQELRNVEERFRKAMIANAQLDNDKAAASYQLQLHKDRLEDLEEAHSQLQREHKEKCRECEQLRRSVGQLQEELSLTKGQLDERDELIAEQGLVIVGGECDDETREPTKRTLVTKEGAALLAGAGEGSLDYRLRSFAEERKSMQEEIQNLQQELQIARSSGKRGVTNGPLGEFDDIESVQREANKQLSEMRFKLQKSEQETSSLQAVVARLESQVVRYKSAAEASEKSEEALKTDRRKLQREHREAQARVEELETANNHLLKRLDKLKNAKSALLKDL</sequence>
<dbReference type="PANTHER" id="PTHR19212:SF0">
    <property type="entry name" value="LD07988P"/>
    <property type="match status" value="1"/>
</dbReference>
<organism evidence="5">
    <name type="scientific">Xenopsylla cheopis</name>
    <name type="common">Oriental rat flea</name>
    <name type="synonym">Pulex cheopis</name>
    <dbReference type="NCBI Taxonomy" id="163159"/>
    <lineage>
        <taxon>Eukaryota</taxon>
        <taxon>Metazoa</taxon>
        <taxon>Ecdysozoa</taxon>
        <taxon>Arthropoda</taxon>
        <taxon>Hexapoda</taxon>
        <taxon>Insecta</taxon>
        <taxon>Pterygota</taxon>
        <taxon>Neoptera</taxon>
        <taxon>Endopterygota</taxon>
        <taxon>Siphonaptera</taxon>
        <taxon>Pulicidae</taxon>
        <taxon>Xenopsyllinae</taxon>
        <taxon>Xenopsylla</taxon>
    </lineage>
</organism>